<feature type="compositionally biased region" description="Polar residues" evidence="1">
    <location>
        <begin position="192"/>
        <end position="209"/>
    </location>
</feature>
<sequence length="535" mass="58413">MLTPVMEKVWESTIFHLTEETTSTERSVQKRSTKSSLTSTTWMESFGPSTDGHTTREATLKTTESSLTPTESSSKLSNIAAASSILPSTVTSRDVVGTTKTSSTSVEFHKSTNEAARTQTISFTLLDMSSSPQNAQRNLSVGATISASTLPNVSNITPRSEHSAEPQDDVTSPADHPLTSATAQAPFEARTPGSSATSQRDNSQLPLKTSWTPNSLLYSTAVVISSTTIPEVTVTTIASQKYTSTHHNYQASTEMIVPTRRSTPLSIENSEETTSRELLTSTDFTPPLSTLPLSTKLITITATKLNEFFNSETKRSTADLSRYDTVDTFSSRQWPTSNLIGEQPWFTPNSTEKYSSTLTLSEGYSWRSDPTLSAHWQRSRSSSLTTLDPSFSTSQPIPEQMSSSIRGSSSTTMKLYSKQEIHSTKEHEMYPALDSSLMTPEIYLSTLAQSDNEQLSTGTISHVNGGKINTAVTQSITDQMDTITTISVITSMKPKSAVKPSRFTTIVTMMNGISGQDCEIQAKRRYWFVDLSSAS</sequence>
<dbReference type="EMBL" id="KE124845">
    <property type="protein sequence ID" value="EPB77121.1"/>
    <property type="molecule type" value="Genomic_DNA"/>
</dbReference>
<dbReference type="AlphaFoldDB" id="A0A0D6M412"/>
<feature type="compositionally biased region" description="Polar residues" evidence="1">
    <location>
        <begin position="384"/>
        <end position="401"/>
    </location>
</feature>
<feature type="region of interest" description="Disordered" evidence="1">
    <location>
        <begin position="150"/>
        <end position="209"/>
    </location>
</feature>
<keyword evidence="3" id="KW-1185">Reference proteome</keyword>
<name>A0A0D6M412_9BILA</name>
<evidence type="ECO:0000313" key="3">
    <source>
        <dbReference type="Proteomes" id="UP000054495"/>
    </source>
</evidence>
<evidence type="ECO:0000313" key="2">
    <source>
        <dbReference type="EMBL" id="EPB77121.1"/>
    </source>
</evidence>
<gene>
    <name evidence="2" type="ORF">ANCCEY_03822</name>
</gene>
<feature type="region of interest" description="Disordered" evidence="1">
    <location>
        <begin position="384"/>
        <end position="411"/>
    </location>
</feature>
<evidence type="ECO:0000256" key="1">
    <source>
        <dbReference type="SAM" id="MobiDB-lite"/>
    </source>
</evidence>
<feature type="region of interest" description="Disordered" evidence="1">
    <location>
        <begin position="25"/>
        <end position="56"/>
    </location>
</feature>
<organism evidence="2 3">
    <name type="scientific">Ancylostoma ceylanicum</name>
    <dbReference type="NCBI Taxonomy" id="53326"/>
    <lineage>
        <taxon>Eukaryota</taxon>
        <taxon>Metazoa</taxon>
        <taxon>Ecdysozoa</taxon>
        <taxon>Nematoda</taxon>
        <taxon>Chromadorea</taxon>
        <taxon>Rhabditida</taxon>
        <taxon>Rhabditina</taxon>
        <taxon>Rhabditomorpha</taxon>
        <taxon>Strongyloidea</taxon>
        <taxon>Ancylostomatidae</taxon>
        <taxon>Ancylostomatinae</taxon>
        <taxon>Ancylostoma</taxon>
    </lineage>
</organism>
<protein>
    <submittedName>
        <fullName evidence="2">Uncharacterized protein</fullName>
    </submittedName>
</protein>
<proteinExistence type="predicted"/>
<accession>A0A0D6M412</accession>
<dbReference type="Proteomes" id="UP000054495">
    <property type="component" value="Unassembled WGS sequence"/>
</dbReference>
<reference evidence="2 3" key="1">
    <citation type="submission" date="2013-05" db="EMBL/GenBank/DDBJ databases">
        <title>Draft genome of the parasitic nematode Anyclostoma ceylanicum.</title>
        <authorList>
            <person name="Mitreva M."/>
        </authorList>
    </citation>
    <scope>NUCLEOTIDE SEQUENCE [LARGE SCALE GENOMIC DNA]</scope>
</reference>